<dbReference type="HOGENOM" id="CLU_050488_0_0_11"/>
<sequence length="452" mass="51115">MPENENMPDSTTPDATPDTAAKTPEPPQNAAGTTPETATGETATGKPGKSQRAEKAEKTENEKPEKAENTDKAETPQKTEKAEKVEKVEKADKPRAFRPTHPEPVHSTSDRSETLRRVDGREMRLAVGNSPFPVEQTEAWERFEEAMGRPLWGRYLYEDEGKPVAAIALYRYEMGGQSFLWAKHGPVWLKEQSPEREAHLRRLLRSVVKERDRSVRFVRMHARYRDTDLRELLSTITYDRTYVIDLVPKTPEKMAAVMPKDGRRAVKRAERVAREAGCTISDETGLSRAEFDKVYEVLRETAERDGFKPHDAEVYWTMLTALGEKNARLFVLRKDGVPHAWDLILTSGKDSVAYYGASSNESRTFRGAEALDWWAACTLAQEGYRGLDLMGAGSTRVPSLYTVGQYKKRYAQHVTEVDGAWDVPVSRFIYSGMSAAKRLRDALRARRGSRED</sequence>
<dbReference type="EMBL" id="AWSE01000028">
    <property type="protein sequence ID" value="ERH25270.1"/>
    <property type="molecule type" value="Genomic_DNA"/>
</dbReference>
<evidence type="ECO:0000259" key="8">
    <source>
        <dbReference type="Pfam" id="PF13480"/>
    </source>
</evidence>
<accession>U1QBV4</accession>
<feature type="domain" description="BioF2-like acetyltransferase" evidence="8">
    <location>
        <begin position="262"/>
        <end position="393"/>
    </location>
</feature>
<reference evidence="9 10" key="1">
    <citation type="submission" date="2013-08" db="EMBL/GenBank/DDBJ databases">
        <authorList>
            <person name="Weinstock G."/>
            <person name="Sodergren E."/>
            <person name="Wylie T."/>
            <person name="Fulton L."/>
            <person name="Fulton R."/>
            <person name="Fronick C."/>
            <person name="O'Laughlin M."/>
            <person name="Godfrey J."/>
            <person name="Miner T."/>
            <person name="Herter B."/>
            <person name="Appelbaum E."/>
            <person name="Cordes M."/>
            <person name="Lek S."/>
            <person name="Wollam A."/>
            <person name="Pepin K.H."/>
            <person name="Palsikar V.B."/>
            <person name="Mitreva M."/>
            <person name="Wilson R.K."/>
        </authorList>
    </citation>
    <scope>NUCLEOTIDE SEQUENCE [LARGE SCALE GENOMIC DNA]</scope>
    <source>
        <strain evidence="9 10">F0542</strain>
    </source>
</reference>
<dbReference type="GO" id="GO:0016755">
    <property type="term" value="F:aminoacyltransferase activity"/>
    <property type="evidence" value="ECO:0007669"/>
    <property type="project" value="InterPro"/>
</dbReference>
<dbReference type="InterPro" id="IPR003447">
    <property type="entry name" value="FEMABX"/>
</dbReference>
<evidence type="ECO:0000313" key="10">
    <source>
        <dbReference type="Proteomes" id="UP000016536"/>
    </source>
</evidence>
<dbReference type="PANTHER" id="PTHR36174:SF1">
    <property type="entry name" value="LIPID II:GLYCINE GLYCYLTRANSFERASE"/>
    <property type="match status" value="1"/>
</dbReference>
<dbReference type="AlphaFoldDB" id="U1QBV4"/>
<proteinExistence type="inferred from homology"/>
<keyword evidence="6" id="KW-0961">Cell wall biogenesis/degradation</keyword>
<dbReference type="GO" id="GO:0009252">
    <property type="term" value="P:peptidoglycan biosynthetic process"/>
    <property type="evidence" value="ECO:0007669"/>
    <property type="project" value="UniProtKB-KW"/>
</dbReference>
<keyword evidence="5" id="KW-0012">Acyltransferase</keyword>
<dbReference type="GO" id="GO:0071555">
    <property type="term" value="P:cell wall organization"/>
    <property type="evidence" value="ECO:0007669"/>
    <property type="project" value="UniProtKB-KW"/>
</dbReference>
<evidence type="ECO:0000313" key="9">
    <source>
        <dbReference type="EMBL" id="ERH25270.1"/>
    </source>
</evidence>
<organism evidence="9 10">
    <name type="scientific">Actinomyces johnsonii F0542</name>
    <dbReference type="NCBI Taxonomy" id="1321818"/>
    <lineage>
        <taxon>Bacteria</taxon>
        <taxon>Bacillati</taxon>
        <taxon>Actinomycetota</taxon>
        <taxon>Actinomycetes</taxon>
        <taxon>Actinomycetales</taxon>
        <taxon>Actinomycetaceae</taxon>
        <taxon>Actinomyces</taxon>
    </lineage>
</organism>
<evidence type="ECO:0000256" key="3">
    <source>
        <dbReference type="ARBA" id="ARBA00022960"/>
    </source>
</evidence>
<dbReference type="SUPFAM" id="SSF55729">
    <property type="entry name" value="Acyl-CoA N-acyltransferases (Nat)"/>
    <property type="match status" value="2"/>
</dbReference>
<dbReference type="Gene3D" id="3.40.630.30">
    <property type="match status" value="1"/>
</dbReference>
<dbReference type="GO" id="GO:0008360">
    <property type="term" value="P:regulation of cell shape"/>
    <property type="evidence" value="ECO:0007669"/>
    <property type="project" value="UniProtKB-KW"/>
</dbReference>
<keyword evidence="10" id="KW-1185">Reference proteome</keyword>
<keyword evidence="2" id="KW-0808">Transferase</keyword>
<protein>
    <submittedName>
        <fullName evidence="9">FemAB family protein</fullName>
    </submittedName>
</protein>
<dbReference type="InterPro" id="IPR016181">
    <property type="entry name" value="Acyl_CoA_acyltransferase"/>
</dbReference>
<feature type="region of interest" description="Disordered" evidence="7">
    <location>
        <begin position="1"/>
        <end position="118"/>
    </location>
</feature>
<feature type="compositionally biased region" description="Basic and acidic residues" evidence="7">
    <location>
        <begin position="51"/>
        <end position="118"/>
    </location>
</feature>
<evidence type="ECO:0000256" key="4">
    <source>
        <dbReference type="ARBA" id="ARBA00022984"/>
    </source>
</evidence>
<feature type="compositionally biased region" description="Low complexity" evidence="7">
    <location>
        <begin position="8"/>
        <end position="23"/>
    </location>
</feature>
<dbReference type="InterPro" id="IPR050644">
    <property type="entry name" value="PG_Glycine_Bridge_Synth"/>
</dbReference>
<gene>
    <name evidence="9" type="ORF">HMPREF1979_00642</name>
</gene>
<evidence type="ECO:0000256" key="6">
    <source>
        <dbReference type="ARBA" id="ARBA00023316"/>
    </source>
</evidence>
<feature type="compositionally biased region" description="Low complexity" evidence="7">
    <location>
        <begin position="30"/>
        <end position="48"/>
    </location>
</feature>
<comment type="caution">
    <text evidence="9">The sequence shown here is derived from an EMBL/GenBank/DDBJ whole genome shotgun (WGS) entry which is preliminary data.</text>
</comment>
<keyword evidence="4" id="KW-0573">Peptidoglycan synthesis</keyword>
<name>U1QBV4_9ACTO</name>
<dbReference type="InterPro" id="IPR038740">
    <property type="entry name" value="BioF2-like_GNAT_dom"/>
</dbReference>
<dbReference type="PATRIC" id="fig|1321818.3.peg.531"/>
<dbReference type="Pfam" id="PF13480">
    <property type="entry name" value="Acetyltransf_6"/>
    <property type="match status" value="1"/>
</dbReference>
<evidence type="ECO:0000256" key="1">
    <source>
        <dbReference type="ARBA" id="ARBA00009943"/>
    </source>
</evidence>
<keyword evidence="3" id="KW-0133">Cell shape</keyword>
<dbReference type="PROSITE" id="PS51191">
    <property type="entry name" value="FEMABX"/>
    <property type="match status" value="1"/>
</dbReference>
<evidence type="ECO:0000256" key="2">
    <source>
        <dbReference type="ARBA" id="ARBA00022679"/>
    </source>
</evidence>
<evidence type="ECO:0000256" key="5">
    <source>
        <dbReference type="ARBA" id="ARBA00023315"/>
    </source>
</evidence>
<evidence type="ECO:0000256" key="7">
    <source>
        <dbReference type="SAM" id="MobiDB-lite"/>
    </source>
</evidence>
<comment type="similarity">
    <text evidence="1">Belongs to the FemABX family.</text>
</comment>
<dbReference type="PANTHER" id="PTHR36174">
    <property type="entry name" value="LIPID II:GLYCINE GLYCYLTRANSFERASE"/>
    <property type="match status" value="1"/>
</dbReference>
<dbReference type="Proteomes" id="UP000016536">
    <property type="component" value="Unassembled WGS sequence"/>
</dbReference>
<dbReference type="RefSeq" id="WP_021609789.1">
    <property type="nucleotide sequence ID" value="NZ_KE952021.1"/>
</dbReference>